<dbReference type="eggNOG" id="COG4870">
    <property type="taxonomic scope" value="Bacteria"/>
</dbReference>
<organism evidence="2 3">
    <name type="scientific">Mesotoga prima MesG1.Ag.4.2</name>
    <dbReference type="NCBI Taxonomy" id="660470"/>
    <lineage>
        <taxon>Bacteria</taxon>
        <taxon>Thermotogati</taxon>
        <taxon>Thermotogota</taxon>
        <taxon>Thermotogae</taxon>
        <taxon>Kosmotogales</taxon>
        <taxon>Kosmotogaceae</taxon>
        <taxon>Mesotoga</taxon>
    </lineage>
</organism>
<feature type="domain" description="Bacterial repeat" evidence="1">
    <location>
        <begin position="118"/>
        <end position="182"/>
    </location>
</feature>
<dbReference type="KEGG" id="mpg:Theba_2355"/>
<feature type="domain" description="Bacterial repeat" evidence="1">
    <location>
        <begin position="345"/>
        <end position="414"/>
    </location>
</feature>
<name>I2F7S6_9BACT</name>
<dbReference type="InterPro" id="IPR044060">
    <property type="entry name" value="Bacterial_rp_domain"/>
</dbReference>
<feature type="domain" description="Bacterial repeat" evidence="1">
    <location>
        <begin position="419"/>
        <end position="475"/>
    </location>
</feature>
<gene>
    <name evidence="2" type="ORF">Theba_2355</name>
</gene>
<feature type="domain" description="Bacterial repeat" evidence="1">
    <location>
        <begin position="197"/>
        <end position="261"/>
    </location>
</feature>
<feature type="domain" description="Bacterial repeat" evidence="1">
    <location>
        <begin position="269"/>
        <end position="334"/>
    </location>
</feature>
<proteinExistence type="predicted"/>
<evidence type="ECO:0000313" key="3">
    <source>
        <dbReference type="Proteomes" id="UP000002881"/>
    </source>
</evidence>
<dbReference type="Pfam" id="PF18998">
    <property type="entry name" value="Flg_new_2"/>
    <property type="match status" value="6"/>
</dbReference>
<dbReference type="EMBL" id="CP003532">
    <property type="protein sequence ID" value="AFK07979.1"/>
    <property type="molecule type" value="Genomic_DNA"/>
</dbReference>
<feature type="domain" description="Bacterial repeat" evidence="1">
    <location>
        <begin position="40"/>
        <end position="108"/>
    </location>
</feature>
<dbReference type="eggNOG" id="COG3266">
    <property type="taxonomic scope" value="Bacteria"/>
</dbReference>
<reference evidence="2 3" key="1">
    <citation type="journal article" date="2012" name="Genome Biol. Evol.">
        <title>Genome Sequence of the Mesophilic Thermotogales Bacterium Mesotoga prima MesG1.Ag.4.2 Reveals the Largest Thermotogales Genome To Date.</title>
        <authorList>
            <person name="Zhaxybayeva O."/>
            <person name="Swithers K.S."/>
            <person name="Foght J."/>
            <person name="Green A.G."/>
            <person name="Bruce D."/>
            <person name="Detter C."/>
            <person name="Han S."/>
            <person name="Teshima H."/>
            <person name="Han J."/>
            <person name="Woyke T."/>
            <person name="Pitluck S."/>
            <person name="Nolan M."/>
            <person name="Ivanova N."/>
            <person name="Pati A."/>
            <person name="Land M.L."/>
            <person name="Dlutek M."/>
            <person name="Doolittle W.F."/>
            <person name="Noll K.M."/>
            <person name="Nesbo C.L."/>
        </authorList>
    </citation>
    <scope>NUCLEOTIDE SEQUENCE [LARGE SCALE GENOMIC DNA]</scope>
    <source>
        <strain evidence="3">mesG1.Ag.4.2</strain>
    </source>
</reference>
<dbReference type="RefSeq" id="WP_014731727.1">
    <property type="nucleotide sequence ID" value="NC_017934.1"/>
</dbReference>
<sequence precursor="true">MRTYRNRKLRFRKLMIFVAAISFIFLSTECIFKTVTLTMLEPDEGGEVQPLPGNHKYLINTSVDIQAMPDDGWDFDRWEVDEEFYSNEKETKLEMDSEKTIKAFFSRQPVTLTMEDEEGEGSISPVPGEYQFDYSTLVGLSATPTEGWEFDRWQVDGVFYSSEEETELSMDADKIVEAFFNEEPVASVTLSMHEPIGQGAVAPTVGDHKYDAGKSLTLQATPAEGWLFEHWLVEDAVYSSEHEAELTMNTDRNVKAVFVRKTHTLTMLEPSGSGNVEPAVGISIYKEGSVVTLVATPSNGWDFDFWQIDGALFSYNSQITITMNASKTAKAFFVEEPPTVFTLTMVEPIGQGSVSPPVGDHTYIEGTSVPLSATPADGWEFEAWYLDGTFYSDSETTSIIMDRDKSVSAEFVQKAEKVTLEIYKYGRGTVSPPEGTYVYDKGSSVDLSATPDSGYHFEEWLVDGTTYEVPEITITLEWDTIAQAVLRCNCGGSCEK</sequence>
<dbReference type="AlphaFoldDB" id="I2F7S6"/>
<dbReference type="HOGENOM" id="CLU_549576_0_0_0"/>
<dbReference type="STRING" id="660470.Theba_2355"/>
<dbReference type="Proteomes" id="UP000002881">
    <property type="component" value="Chromosome"/>
</dbReference>
<evidence type="ECO:0000313" key="2">
    <source>
        <dbReference type="EMBL" id="AFK07979.1"/>
    </source>
</evidence>
<accession>I2F7S6</accession>
<protein>
    <recommendedName>
        <fullName evidence="1">Bacterial repeat domain-containing protein</fullName>
    </recommendedName>
</protein>
<dbReference type="GeneID" id="87108071"/>
<evidence type="ECO:0000259" key="1">
    <source>
        <dbReference type="Pfam" id="PF18998"/>
    </source>
</evidence>
<keyword evidence="3" id="KW-1185">Reference proteome</keyword>